<evidence type="ECO:0000259" key="9">
    <source>
        <dbReference type="Pfam" id="PF05649"/>
    </source>
</evidence>
<keyword evidence="5" id="KW-0862">Zinc</keyword>
<dbReference type="GO" id="GO:0005886">
    <property type="term" value="C:plasma membrane"/>
    <property type="evidence" value="ECO:0007669"/>
    <property type="project" value="TreeGrafter"/>
</dbReference>
<evidence type="ECO:0000256" key="6">
    <source>
        <dbReference type="ARBA" id="ARBA00023049"/>
    </source>
</evidence>
<gene>
    <name evidence="10" type="ORF">PoB_003464200</name>
</gene>
<dbReference type="Gene3D" id="3.40.390.10">
    <property type="entry name" value="Collagenase (Catalytic Domain)"/>
    <property type="match status" value="1"/>
</dbReference>
<proteinExistence type="predicted"/>
<evidence type="ECO:0000256" key="7">
    <source>
        <dbReference type="SAM" id="SignalP"/>
    </source>
</evidence>
<keyword evidence="11" id="KW-1185">Reference proteome</keyword>
<dbReference type="InterPro" id="IPR000718">
    <property type="entry name" value="Peptidase_M13"/>
</dbReference>
<feature type="chain" id="PRO_5043685682" evidence="7">
    <location>
        <begin position="33"/>
        <end position="754"/>
    </location>
</feature>
<evidence type="ECO:0000313" key="11">
    <source>
        <dbReference type="Proteomes" id="UP000735302"/>
    </source>
</evidence>
<organism evidence="10 11">
    <name type="scientific">Plakobranchus ocellatus</name>
    <dbReference type="NCBI Taxonomy" id="259542"/>
    <lineage>
        <taxon>Eukaryota</taxon>
        <taxon>Metazoa</taxon>
        <taxon>Spiralia</taxon>
        <taxon>Lophotrochozoa</taxon>
        <taxon>Mollusca</taxon>
        <taxon>Gastropoda</taxon>
        <taxon>Heterobranchia</taxon>
        <taxon>Euthyneura</taxon>
        <taxon>Panpulmonata</taxon>
        <taxon>Sacoglossa</taxon>
        <taxon>Placobranchoidea</taxon>
        <taxon>Plakobranchidae</taxon>
        <taxon>Plakobranchus</taxon>
    </lineage>
</organism>
<evidence type="ECO:0000256" key="1">
    <source>
        <dbReference type="ARBA" id="ARBA00001947"/>
    </source>
</evidence>
<dbReference type="AlphaFoldDB" id="A0AAV4ALK4"/>
<dbReference type="EMBL" id="BLXT01003952">
    <property type="protein sequence ID" value="GFO08137.1"/>
    <property type="molecule type" value="Genomic_DNA"/>
</dbReference>
<dbReference type="CDD" id="cd08662">
    <property type="entry name" value="M13"/>
    <property type="match status" value="1"/>
</dbReference>
<evidence type="ECO:0000313" key="10">
    <source>
        <dbReference type="EMBL" id="GFO08137.1"/>
    </source>
</evidence>
<name>A0AAV4ALK4_9GAST</name>
<dbReference type="InterPro" id="IPR008753">
    <property type="entry name" value="Peptidase_M13_N"/>
</dbReference>
<keyword evidence="4" id="KW-0378">Hydrolase</keyword>
<accession>A0AAV4ALK4</accession>
<dbReference type="GO" id="GO:0004222">
    <property type="term" value="F:metalloendopeptidase activity"/>
    <property type="evidence" value="ECO:0007669"/>
    <property type="project" value="InterPro"/>
</dbReference>
<dbReference type="GO" id="GO:0016485">
    <property type="term" value="P:protein processing"/>
    <property type="evidence" value="ECO:0007669"/>
    <property type="project" value="TreeGrafter"/>
</dbReference>
<dbReference type="InterPro" id="IPR018497">
    <property type="entry name" value="Peptidase_M13_C"/>
</dbReference>
<comment type="cofactor">
    <cofactor evidence="1">
        <name>Zn(2+)</name>
        <dbReference type="ChEBI" id="CHEBI:29105"/>
    </cofactor>
</comment>
<evidence type="ECO:0000256" key="4">
    <source>
        <dbReference type="ARBA" id="ARBA00022801"/>
    </source>
</evidence>
<reference evidence="10 11" key="1">
    <citation type="journal article" date="2021" name="Elife">
        <title>Chloroplast acquisition without the gene transfer in kleptoplastic sea slugs, Plakobranchus ocellatus.</title>
        <authorList>
            <person name="Maeda T."/>
            <person name="Takahashi S."/>
            <person name="Yoshida T."/>
            <person name="Shimamura S."/>
            <person name="Takaki Y."/>
            <person name="Nagai Y."/>
            <person name="Toyoda A."/>
            <person name="Suzuki Y."/>
            <person name="Arimoto A."/>
            <person name="Ishii H."/>
            <person name="Satoh N."/>
            <person name="Nishiyama T."/>
            <person name="Hasebe M."/>
            <person name="Maruyama T."/>
            <person name="Minagawa J."/>
            <person name="Obokata J."/>
            <person name="Shigenobu S."/>
        </authorList>
    </citation>
    <scope>NUCLEOTIDE SEQUENCE [LARGE SCALE GENOMIC DNA]</scope>
</reference>
<evidence type="ECO:0000259" key="8">
    <source>
        <dbReference type="Pfam" id="PF01431"/>
    </source>
</evidence>
<dbReference type="PANTHER" id="PTHR11733:SF240">
    <property type="entry name" value="GH14155P-RELATED"/>
    <property type="match status" value="1"/>
</dbReference>
<dbReference type="PANTHER" id="PTHR11733">
    <property type="entry name" value="ZINC METALLOPROTEASE FAMILY M13 NEPRILYSIN-RELATED"/>
    <property type="match status" value="1"/>
</dbReference>
<evidence type="ECO:0000256" key="2">
    <source>
        <dbReference type="ARBA" id="ARBA00022670"/>
    </source>
</evidence>
<dbReference type="InterPro" id="IPR024079">
    <property type="entry name" value="MetalloPept_cat_dom_sf"/>
</dbReference>
<keyword evidence="2" id="KW-0645">Protease</keyword>
<keyword evidence="6" id="KW-0482">Metalloprotease</keyword>
<feature type="signal peptide" evidence="7">
    <location>
        <begin position="1"/>
        <end position="32"/>
    </location>
</feature>
<comment type="caution">
    <text evidence="10">The sequence shown here is derived from an EMBL/GenBank/DDBJ whole genome shotgun (WGS) entry which is preliminary data.</text>
</comment>
<dbReference type="Gene3D" id="1.10.1380.10">
    <property type="entry name" value="Neutral endopeptidase , domain2"/>
    <property type="match status" value="1"/>
</dbReference>
<feature type="domain" description="Peptidase M13 C-terminal" evidence="8">
    <location>
        <begin position="557"/>
        <end position="751"/>
    </location>
</feature>
<dbReference type="InterPro" id="IPR042089">
    <property type="entry name" value="Peptidase_M13_dom_2"/>
</dbReference>
<keyword evidence="7" id="KW-0732">Signal</keyword>
<protein>
    <submittedName>
        <fullName evidence="10">Endothelin-converting enzyme 1</fullName>
    </submittedName>
</protein>
<dbReference type="GO" id="GO:0046872">
    <property type="term" value="F:metal ion binding"/>
    <property type="evidence" value="ECO:0007669"/>
    <property type="project" value="UniProtKB-KW"/>
</dbReference>
<dbReference type="PROSITE" id="PS51885">
    <property type="entry name" value="NEPRILYSIN"/>
    <property type="match status" value="1"/>
</dbReference>
<sequence length="754" mass="86993">MSGKSDRRNRFCALDCWLVFLAVLHLCGKTDGLTDGVYKKGDTYFGKRSDDTCGQCCDGICTDIECVNEAVRLESFMNMSADPCTDFDEYACGGFYKNQNFKDGRTIVDYESIIREQVNKILISIVEEEERHNIPEPFYVGNMKRFYKSCMDTDQIEKDGLGFYLNSTEAMEWPTLIGQDWCEENFDLNDLITKYAGLLFNPLFDIDILSIYGSPMSYVAVTEIPKQGMAEDWLVSALGEVDLGLKSRFKLYENYLRDIAVELGADPVVAADDAEAVATLIVKIHEIRSSHWRYRHRAEFAFLNLSQVTEDMGHDFLDFQRIISAYATAANFTSLLSNKIMIRNAEPAYFEGLKMILQKTDCRTIRNFFGFEYAKTKVMITKRMRAIHLKYLKAFGERTEEEARSETCISETRRFYNLALLSPFLERAFKNAEAAKTDVKNLWTETKYSLDAIIYNITWMSNTSKLQLSHVVPEEYSHIMYDRWATFQGDLGTLYQDDHSSNGSYYNNREELTKLRTKKQAFWLTRYPFIHRPGSFVTTGVDYAADYNGWLVPSYLTAAYAQEPRYSFDYTSAHNYGSLGGDIAYLHLLAADDIAMNPMIWSEEEHPNYDRYIFCFKHQYEHFLDDKHDSLAVSIAKKRWTEASRRMDLAHTIADSAALRLAYATWKNHVLHSGTGEDLPGIDLRQEKLFFVAYAQRFCEKKTPERSELDQLRLKTSGRYRILSSMWNSEEFAAAFNCPSGSRMNHPTKCSMWT</sequence>
<keyword evidence="3" id="KW-0479">Metal-binding</keyword>
<evidence type="ECO:0000256" key="5">
    <source>
        <dbReference type="ARBA" id="ARBA00022833"/>
    </source>
</evidence>
<dbReference type="Pfam" id="PF01431">
    <property type="entry name" value="Peptidase_M13"/>
    <property type="match status" value="1"/>
</dbReference>
<dbReference type="SUPFAM" id="SSF55486">
    <property type="entry name" value="Metalloproteases ('zincins'), catalytic domain"/>
    <property type="match status" value="1"/>
</dbReference>
<dbReference type="Proteomes" id="UP000735302">
    <property type="component" value="Unassembled WGS sequence"/>
</dbReference>
<evidence type="ECO:0000256" key="3">
    <source>
        <dbReference type="ARBA" id="ARBA00022723"/>
    </source>
</evidence>
<feature type="domain" description="Peptidase M13 N-terminal" evidence="9">
    <location>
        <begin position="83"/>
        <end position="465"/>
    </location>
</feature>
<dbReference type="Pfam" id="PF05649">
    <property type="entry name" value="Peptidase_M13_N"/>
    <property type="match status" value="1"/>
</dbReference>